<evidence type="ECO:0000313" key="3">
    <source>
        <dbReference type="EMBL" id="GMF21599.1"/>
    </source>
</evidence>
<dbReference type="GO" id="GO:0015074">
    <property type="term" value="P:DNA integration"/>
    <property type="evidence" value="ECO:0007669"/>
    <property type="project" value="InterPro"/>
</dbReference>
<dbReference type="AlphaFoldDB" id="A0A9W6WXS8"/>
<dbReference type="PANTHER" id="PTHR35046:SF26">
    <property type="entry name" value="RNA-DIRECTED DNA POLYMERASE"/>
    <property type="match status" value="1"/>
</dbReference>
<dbReference type="SUPFAM" id="SSF53098">
    <property type="entry name" value="Ribonuclease H-like"/>
    <property type="match status" value="1"/>
</dbReference>
<name>A0A9W6WXS8_9STRA</name>
<dbReference type="InterPro" id="IPR036397">
    <property type="entry name" value="RNaseH_sf"/>
</dbReference>
<dbReference type="PROSITE" id="PS50994">
    <property type="entry name" value="INTEGRASE"/>
    <property type="match status" value="1"/>
</dbReference>
<dbReference type="Pfam" id="PF00385">
    <property type="entry name" value="Chromo"/>
    <property type="match status" value="1"/>
</dbReference>
<gene>
    <name evidence="3" type="ORF">Plil01_000853900</name>
</gene>
<sequence length="225" mass="25935">MVVVDKLSKRPVYIPTHTTATAEDTAKLFFNYGIRYYGIPSTIILDRDPKFTSKCWTALTRLMKIKTAMTTAHRAQGDGQTERRTERLRRAENPVKVDDLALLSTQDLNIAHVTAETTLRSRKLTSRFIGPYTILELSGNVALLDLPANLKHLSPRFNVDMLKVYTSNPDQFEGRVIPKSTPVIFDDEGEPLYIIEAFIKRRIFNRHPEYLVKWHGLPHHENMWE</sequence>
<evidence type="ECO:0000313" key="4">
    <source>
        <dbReference type="Proteomes" id="UP001165083"/>
    </source>
</evidence>
<dbReference type="InterPro" id="IPR012337">
    <property type="entry name" value="RNaseH-like_sf"/>
</dbReference>
<dbReference type="PANTHER" id="PTHR35046">
    <property type="entry name" value="ZINC KNUCKLE (CCHC-TYPE) FAMILY PROTEIN"/>
    <property type="match status" value="1"/>
</dbReference>
<dbReference type="SUPFAM" id="SSF54160">
    <property type="entry name" value="Chromo domain-like"/>
    <property type="match status" value="1"/>
</dbReference>
<feature type="domain" description="Chromo" evidence="1">
    <location>
        <begin position="193"/>
        <end position="225"/>
    </location>
</feature>
<dbReference type="OrthoDB" id="117147at2759"/>
<protein>
    <submittedName>
        <fullName evidence="3">Unnamed protein product</fullName>
    </submittedName>
</protein>
<evidence type="ECO:0000259" key="2">
    <source>
        <dbReference type="PROSITE" id="PS50994"/>
    </source>
</evidence>
<dbReference type="PROSITE" id="PS50013">
    <property type="entry name" value="CHROMO_2"/>
    <property type="match status" value="1"/>
</dbReference>
<feature type="domain" description="Integrase catalytic" evidence="2">
    <location>
        <begin position="1"/>
        <end position="139"/>
    </location>
</feature>
<dbReference type="Proteomes" id="UP001165083">
    <property type="component" value="Unassembled WGS sequence"/>
</dbReference>
<dbReference type="Pfam" id="PF24626">
    <property type="entry name" value="SH3_Tf2-1"/>
    <property type="match status" value="1"/>
</dbReference>
<dbReference type="InterPro" id="IPR001584">
    <property type="entry name" value="Integrase_cat-core"/>
</dbReference>
<reference evidence="3" key="1">
    <citation type="submission" date="2023-04" db="EMBL/GenBank/DDBJ databases">
        <title>Phytophthora lilii NBRC 32176.</title>
        <authorList>
            <person name="Ichikawa N."/>
            <person name="Sato H."/>
            <person name="Tonouchi N."/>
        </authorList>
    </citation>
    <scope>NUCLEOTIDE SEQUENCE</scope>
    <source>
        <strain evidence="3">NBRC 32176</strain>
    </source>
</reference>
<dbReference type="EMBL" id="BSXW01000413">
    <property type="protein sequence ID" value="GMF21599.1"/>
    <property type="molecule type" value="Genomic_DNA"/>
</dbReference>
<dbReference type="InterPro" id="IPR016197">
    <property type="entry name" value="Chromo-like_dom_sf"/>
</dbReference>
<comment type="caution">
    <text evidence="3">The sequence shown here is derived from an EMBL/GenBank/DDBJ whole genome shotgun (WGS) entry which is preliminary data.</text>
</comment>
<proteinExistence type="predicted"/>
<dbReference type="InterPro" id="IPR000953">
    <property type="entry name" value="Chromo/chromo_shadow_dom"/>
</dbReference>
<dbReference type="GO" id="GO:0003676">
    <property type="term" value="F:nucleic acid binding"/>
    <property type="evidence" value="ECO:0007669"/>
    <property type="project" value="InterPro"/>
</dbReference>
<dbReference type="Gene3D" id="2.40.50.40">
    <property type="match status" value="1"/>
</dbReference>
<dbReference type="Gene3D" id="3.30.420.10">
    <property type="entry name" value="Ribonuclease H-like superfamily/Ribonuclease H"/>
    <property type="match status" value="1"/>
</dbReference>
<dbReference type="InterPro" id="IPR023780">
    <property type="entry name" value="Chromo_domain"/>
</dbReference>
<dbReference type="InterPro" id="IPR056924">
    <property type="entry name" value="SH3_Tf2-1"/>
</dbReference>
<evidence type="ECO:0000259" key="1">
    <source>
        <dbReference type="PROSITE" id="PS50013"/>
    </source>
</evidence>
<organism evidence="3 4">
    <name type="scientific">Phytophthora lilii</name>
    <dbReference type="NCBI Taxonomy" id="2077276"/>
    <lineage>
        <taxon>Eukaryota</taxon>
        <taxon>Sar</taxon>
        <taxon>Stramenopiles</taxon>
        <taxon>Oomycota</taxon>
        <taxon>Peronosporomycetes</taxon>
        <taxon>Peronosporales</taxon>
        <taxon>Peronosporaceae</taxon>
        <taxon>Phytophthora</taxon>
    </lineage>
</organism>
<accession>A0A9W6WXS8</accession>
<keyword evidence="4" id="KW-1185">Reference proteome</keyword>